<name>A0A0J6Y4C0_COCIT</name>
<accession>A0A0J6Y4C0</accession>
<evidence type="ECO:0000313" key="2">
    <source>
        <dbReference type="Proteomes" id="UP000054565"/>
    </source>
</evidence>
<protein>
    <submittedName>
        <fullName evidence="1">Uncharacterized protein</fullName>
    </submittedName>
</protein>
<gene>
    <name evidence="1" type="ORF">CIRG_10393</name>
</gene>
<reference evidence="2" key="1">
    <citation type="journal article" date="2010" name="Genome Res.">
        <title>Population genomic sequencing of Coccidioides fungi reveals recent hybridization and transposon control.</title>
        <authorList>
            <person name="Neafsey D.E."/>
            <person name="Barker B.M."/>
            <person name="Sharpton T.J."/>
            <person name="Stajich J.E."/>
            <person name="Park D.J."/>
            <person name="Whiston E."/>
            <person name="Hung C.-Y."/>
            <person name="McMahan C."/>
            <person name="White J."/>
            <person name="Sykes S."/>
            <person name="Heiman D."/>
            <person name="Young S."/>
            <person name="Zeng Q."/>
            <person name="Abouelleil A."/>
            <person name="Aftuck L."/>
            <person name="Bessette D."/>
            <person name="Brown A."/>
            <person name="FitzGerald M."/>
            <person name="Lui A."/>
            <person name="Macdonald J.P."/>
            <person name="Priest M."/>
            <person name="Orbach M.J."/>
            <person name="Galgiani J.N."/>
            <person name="Kirkland T.N."/>
            <person name="Cole G.T."/>
            <person name="Birren B.W."/>
            <person name="Henn M.R."/>
            <person name="Taylor J.W."/>
            <person name="Rounsley S.D."/>
        </authorList>
    </citation>
    <scope>NUCLEOTIDE SEQUENCE [LARGE SCALE GENOMIC DNA]</scope>
    <source>
        <strain evidence="2">RMSCC 2394</strain>
    </source>
</reference>
<organism evidence="1 2">
    <name type="scientific">Coccidioides immitis RMSCC 2394</name>
    <dbReference type="NCBI Taxonomy" id="404692"/>
    <lineage>
        <taxon>Eukaryota</taxon>
        <taxon>Fungi</taxon>
        <taxon>Dikarya</taxon>
        <taxon>Ascomycota</taxon>
        <taxon>Pezizomycotina</taxon>
        <taxon>Eurotiomycetes</taxon>
        <taxon>Eurotiomycetidae</taxon>
        <taxon>Onygenales</taxon>
        <taxon>Onygenaceae</taxon>
        <taxon>Coccidioides</taxon>
    </lineage>
</organism>
<evidence type="ECO:0000313" key="1">
    <source>
        <dbReference type="EMBL" id="KMP02570.1"/>
    </source>
</evidence>
<dbReference type="Proteomes" id="UP000054565">
    <property type="component" value="Unassembled WGS sequence"/>
</dbReference>
<dbReference type="EMBL" id="DS028111">
    <property type="protein sequence ID" value="KMP02570.1"/>
    <property type="molecule type" value="Genomic_DNA"/>
</dbReference>
<sequence>MELIPHCLTAALSLTGIRSLANVSNLVGPIGYPVLYLRQETHNAAPKCISGRTSYHEAHGFRYYFTPRQGYFSPFPHGTGPLSVIKKYLGLAGGPARFTRHSTSAVLLGSTSTQPNTYDYGAITRYGPASQLVHLHAWFLTELTAGRR</sequence>
<dbReference type="AlphaFoldDB" id="A0A0J6Y4C0"/>
<proteinExistence type="predicted"/>